<dbReference type="InterPro" id="IPR029479">
    <property type="entry name" value="Nitroreductase"/>
</dbReference>
<dbReference type="GO" id="GO:0016491">
    <property type="term" value="F:oxidoreductase activity"/>
    <property type="evidence" value="ECO:0007669"/>
    <property type="project" value="UniProtKB-KW"/>
</dbReference>
<evidence type="ECO:0000313" key="6">
    <source>
        <dbReference type="Proteomes" id="UP000003671"/>
    </source>
</evidence>
<dbReference type="Gene3D" id="3.40.109.10">
    <property type="entry name" value="NADH Oxidase"/>
    <property type="match status" value="1"/>
</dbReference>
<dbReference type="EMBL" id="ABWK02000009">
    <property type="protein sequence ID" value="EEX69640.1"/>
    <property type="molecule type" value="Genomic_DNA"/>
</dbReference>
<name>C9KKJ0_9FIRM</name>
<dbReference type="HOGENOM" id="CLU_073125_1_0_9"/>
<reference evidence="5" key="1">
    <citation type="submission" date="2009-09" db="EMBL/GenBank/DDBJ databases">
        <authorList>
            <person name="Weinstock G."/>
            <person name="Sodergren E."/>
            <person name="Clifton S."/>
            <person name="Fulton L."/>
            <person name="Fulton B."/>
            <person name="Courtney L."/>
            <person name="Fronick C."/>
            <person name="Harrison M."/>
            <person name="Strong C."/>
            <person name="Farmer C."/>
            <person name="Delahaunty K."/>
            <person name="Markovic C."/>
            <person name="Hall O."/>
            <person name="Minx P."/>
            <person name="Tomlinson C."/>
            <person name="Mitreva M."/>
            <person name="Nelson J."/>
            <person name="Hou S."/>
            <person name="Wollam A."/>
            <person name="Pepin K.H."/>
            <person name="Johnson M."/>
            <person name="Bhonagiri V."/>
            <person name="Nash W.E."/>
            <person name="Warren W."/>
            <person name="Chinwalla A."/>
            <person name="Mardis E.R."/>
            <person name="Wilson R.K."/>
        </authorList>
    </citation>
    <scope>NUCLEOTIDE SEQUENCE [LARGE SCALE GENOMIC DNA]</scope>
    <source>
        <strain evidence="5">DSM 20544</strain>
    </source>
</reference>
<dbReference type="CDD" id="cd02140">
    <property type="entry name" value="Frm2-like"/>
    <property type="match status" value="1"/>
</dbReference>
<dbReference type="FunFam" id="3.40.109.10:FF:000001">
    <property type="entry name" value="Nitroreductase family"/>
    <property type="match status" value="1"/>
</dbReference>
<dbReference type="SUPFAM" id="SSF55469">
    <property type="entry name" value="FMN-dependent nitroreductase-like"/>
    <property type="match status" value="1"/>
</dbReference>
<keyword evidence="6" id="KW-1185">Reference proteome</keyword>
<dbReference type="PATRIC" id="fig|500635.8.peg.1073"/>
<evidence type="ECO:0000256" key="2">
    <source>
        <dbReference type="ARBA" id="ARBA00022490"/>
    </source>
</evidence>
<dbReference type="PANTHER" id="PTHR43035">
    <property type="entry name" value="FATTY ACID REPRESSION MUTANT PROTEIN 2-RELATED"/>
    <property type="match status" value="1"/>
</dbReference>
<evidence type="ECO:0000256" key="3">
    <source>
        <dbReference type="ARBA" id="ARBA00023002"/>
    </source>
</evidence>
<dbReference type="AlphaFoldDB" id="C9KKJ0"/>
<dbReference type="STRING" id="500635.MITSMUL_03689"/>
<accession>C9KKJ0</accession>
<dbReference type="Pfam" id="PF00881">
    <property type="entry name" value="Nitroreductase"/>
    <property type="match status" value="1"/>
</dbReference>
<dbReference type="eggNOG" id="COG3560">
    <property type="taxonomic scope" value="Bacteria"/>
</dbReference>
<dbReference type="InterPro" id="IPR033877">
    <property type="entry name" value="Frm2/Hbn1"/>
</dbReference>
<gene>
    <name evidence="5" type="ORF">MITSMUL_03689</name>
</gene>
<comment type="caution">
    <text evidence="5">The sequence shown here is derived from an EMBL/GenBank/DDBJ whole genome shotgun (WGS) entry which is preliminary data.</text>
</comment>
<dbReference type="InterPro" id="IPR000415">
    <property type="entry name" value="Nitroreductase-like"/>
</dbReference>
<comment type="subcellular location">
    <subcellularLocation>
        <location evidence="1">Cytoplasm</location>
    </subcellularLocation>
</comment>
<dbReference type="GO" id="GO:0005737">
    <property type="term" value="C:cytoplasm"/>
    <property type="evidence" value="ECO:0007669"/>
    <property type="project" value="UniProtKB-SubCell"/>
</dbReference>
<dbReference type="GO" id="GO:0034599">
    <property type="term" value="P:cellular response to oxidative stress"/>
    <property type="evidence" value="ECO:0007669"/>
    <property type="project" value="InterPro"/>
</dbReference>
<dbReference type="PANTHER" id="PTHR43035:SF1">
    <property type="entry name" value="FATTY ACID REPRESSION MUTANT PROTEIN 2-RELATED"/>
    <property type="match status" value="1"/>
</dbReference>
<sequence>MQLLRYHITRENTIKQRRIDMGIQESLAKRRTYYNINKELPVAEADVIALVENTTELVPDAFNMKSARVIVATKEKQDALWDAIYDAFGGKVAREKIDSFKAGYGTLLYFYDEDVVKGLQEQFPLYAPNFPIWAQQANGMLQISIWTALRELNIGANLQHYNPVIDETVKKMFGVPDSWKLIAQMPFGGIAAEPQAKDKEDIKARVKVFN</sequence>
<evidence type="ECO:0000313" key="5">
    <source>
        <dbReference type="EMBL" id="EEX69640.1"/>
    </source>
</evidence>
<evidence type="ECO:0000259" key="4">
    <source>
        <dbReference type="Pfam" id="PF00881"/>
    </source>
</evidence>
<feature type="domain" description="Nitroreductase" evidence="4">
    <location>
        <begin position="28"/>
        <end position="188"/>
    </location>
</feature>
<proteinExistence type="predicted"/>
<dbReference type="Proteomes" id="UP000003671">
    <property type="component" value="Unassembled WGS sequence"/>
</dbReference>
<evidence type="ECO:0000256" key="1">
    <source>
        <dbReference type="ARBA" id="ARBA00004496"/>
    </source>
</evidence>
<protein>
    <recommendedName>
        <fullName evidence="4">Nitroreductase domain-containing protein</fullName>
    </recommendedName>
</protein>
<keyword evidence="3" id="KW-0560">Oxidoreductase</keyword>
<organism evidence="5 6">
    <name type="scientific">Mitsuokella multacida DSM 20544</name>
    <dbReference type="NCBI Taxonomy" id="500635"/>
    <lineage>
        <taxon>Bacteria</taxon>
        <taxon>Bacillati</taxon>
        <taxon>Bacillota</taxon>
        <taxon>Negativicutes</taxon>
        <taxon>Selenomonadales</taxon>
        <taxon>Selenomonadaceae</taxon>
        <taxon>Mitsuokella</taxon>
    </lineage>
</organism>
<keyword evidence="2" id="KW-0963">Cytoplasm</keyword>